<comment type="caution">
    <text evidence="2">The sequence shown here is derived from an EMBL/GenBank/DDBJ whole genome shotgun (WGS) entry which is preliminary data.</text>
</comment>
<feature type="region of interest" description="Disordered" evidence="1">
    <location>
        <begin position="1"/>
        <end position="49"/>
    </location>
</feature>
<dbReference type="Proteomes" id="UP000249725">
    <property type="component" value="Unassembled WGS sequence"/>
</dbReference>
<dbReference type="RefSeq" id="WP_111515449.1">
    <property type="nucleotide sequence ID" value="NZ_QFYR01000003.1"/>
</dbReference>
<reference evidence="3" key="1">
    <citation type="submission" date="2018-05" db="EMBL/GenBank/DDBJ databases">
        <authorList>
            <person name="Li X."/>
        </authorList>
    </citation>
    <scope>NUCLEOTIDE SEQUENCE [LARGE SCALE GENOMIC DNA]</scope>
    <source>
        <strain evidence="3">YIM 73061</strain>
    </source>
</reference>
<name>A0A328ABZ6_9CAUL</name>
<feature type="region of interest" description="Disordered" evidence="1">
    <location>
        <begin position="203"/>
        <end position="252"/>
    </location>
</feature>
<evidence type="ECO:0000313" key="2">
    <source>
        <dbReference type="EMBL" id="RAK52125.1"/>
    </source>
</evidence>
<accession>A0A328ABZ6</accession>
<dbReference type="OrthoDB" id="10019973at2"/>
<feature type="region of interest" description="Disordered" evidence="1">
    <location>
        <begin position="130"/>
        <end position="154"/>
    </location>
</feature>
<feature type="compositionally biased region" description="Basic and acidic residues" evidence="1">
    <location>
        <begin position="234"/>
        <end position="252"/>
    </location>
</feature>
<gene>
    <name evidence="2" type="ORF">DJ018_13295</name>
</gene>
<feature type="compositionally biased region" description="Acidic residues" evidence="1">
    <location>
        <begin position="1"/>
        <end position="20"/>
    </location>
</feature>
<evidence type="ECO:0000256" key="1">
    <source>
        <dbReference type="SAM" id="MobiDB-lite"/>
    </source>
</evidence>
<sequence>MADEAEDNLPPEGAEAEELAPVESGAEQHVEGAVTPPESAQTPSEVEELAREMGWAPKDHWRGDPEQWKDAKTFLKTTVEINRTLSKDVRGLKDTVDRLSRTSARIAERAIAEERAALEQQFRDAVAAGDEEGAYEASQALQRATSVEPADDPLADFKTRNSWFGADEEATAYAASLGEIHKGKPIDEQCRLIEAAVRKRFPEHFASAEPKPEPRPQPRAPLVSAPQTRSARPTPKEKGVADLPPEARKAGEDFVRRGRIGSLADYAKIYFEENA</sequence>
<dbReference type="AlphaFoldDB" id="A0A328ABZ6"/>
<organism evidence="2 3">
    <name type="scientific">Phenylobacterium deserti</name>
    <dbReference type="NCBI Taxonomy" id="1914756"/>
    <lineage>
        <taxon>Bacteria</taxon>
        <taxon>Pseudomonadati</taxon>
        <taxon>Pseudomonadota</taxon>
        <taxon>Alphaproteobacteria</taxon>
        <taxon>Caulobacterales</taxon>
        <taxon>Caulobacteraceae</taxon>
        <taxon>Phenylobacterium</taxon>
    </lineage>
</organism>
<keyword evidence="3" id="KW-1185">Reference proteome</keyword>
<evidence type="ECO:0000313" key="3">
    <source>
        <dbReference type="Proteomes" id="UP000249725"/>
    </source>
</evidence>
<dbReference type="EMBL" id="QFYR01000003">
    <property type="protein sequence ID" value="RAK52125.1"/>
    <property type="molecule type" value="Genomic_DNA"/>
</dbReference>
<proteinExistence type="predicted"/>
<protein>
    <submittedName>
        <fullName evidence="2">Uncharacterized protein</fullName>
    </submittedName>
</protein>